<keyword evidence="3" id="KW-1185">Reference proteome</keyword>
<evidence type="ECO:0000313" key="3">
    <source>
        <dbReference type="Proteomes" id="UP001151516"/>
    </source>
</evidence>
<proteinExistence type="predicted"/>
<dbReference type="OrthoDB" id="5572924at2759"/>
<dbReference type="EMBL" id="JANBTX010000065">
    <property type="protein sequence ID" value="KAJ2687678.1"/>
    <property type="molecule type" value="Genomic_DNA"/>
</dbReference>
<name>A0A9W8GJL0_9FUNG</name>
<evidence type="ECO:0000313" key="2">
    <source>
        <dbReference type="EMBL" id="KAJ2687678.1"/>
    </source>
</evidence>
<accession>A0A9W8GJL0</accession>
<comment type="caution">
    <text evidence="2">The sequence shown here is derived from an EMBL/GenBank/DDBJ whole genome shotgun (WGS) entry which is preliminary data.</text>
</comment>
<sequence length="184" mass="20469">MTRPTNSGAVLIGKRQRADSCNAVAAPGAEGELLLCEAKRRRIRARHEEHGTHWKPVLHPDLWPAEHPPNTARPVELTNSPGDDSHMHYDSNFSHHACQALRAVSLATPATSPPSQGVLSPIDDCDGEDMDQDMEEDDDDDDDASDIDPNSEYYHINMFLKRLHDEREMRRQQRLAASGGSGSR</sequence>
<dbReference type="AlphaFoldDB" id="A0A9W8GJL0"/>
<organism evidence="2 3">
    <name type="scientific">Coemansia spiralis</name>
    <dbReference type="NCBI Taxonomy" id="417178"/>
    <lineage>
        <taxon>Eukaryota</taxon>
        <taxon>Fungi</taxon>
        <taxon>Fungi incertae sedis</taxon>
        <taxon>Zoopagomycota</taxon>
        <taxon>Kickxellomycotina</taxon>
        <taxon>Kickxellomycetes</taxon>
        <taxon>Kickxellales</taxon>
        <taxon>Kickxellaceae</taxon>
        <taxon>Coemansia</taxon>
    </lineage>
</organism>
<feature type="compositionally biased region" description="Polar residues" evidence="1">
    <location>
        <begin position="108"/>
        <end position="118"/>
    </location>
</feature>
<feature type="region of interest" description="Disordered" evidence="1">
    <location>
        <begin position="108"/>
        <end position="152"/>
    </location>
</feature>
<evidence type="ECO:0000256" key="1">
    <source>
        <dbReference type="SAM" id="MobiDB-lite"/>
    </source>
</evidence>
<gene>
    <name evidence="2" type="ORF">IWW39_002754</name>
</gene>
<reference evidence="2" key="1">
    <citation type="submission" date="2022-07" db="EMBL/GenBank/DDBJ databases">
        <title>Phylogenomic reconstructions and comparative analyses of Kickxellomycotina fungi.</title>
        <authorList>
            <person name="Reynolds N.K."/>
            <person name="Stajich J.E."/>
            <person name="Barry K."/>
            <person name="Grigoriev I.V."/>
            <person name="Crous P."/>
            <person name="Smith M.E."/>
        </authorList>
    </citation>
    <scope>NUCLEOTIDE SEQUENCE</scope>
    <source>
        <strain evidence="2">CBS 109367</strain>
    </source>
</reference>
<feature type="compositionally biased region" description="Acidic residues" evidence="1">
    <location>
        <begin position="123"/>
        <end position="146"/>
    </location>
</feature>
<dbReference type="Proteomes" id="UP001151516">
    <property type="component" value="Unassembled WGS sequence"/>
</dbReference>
<protein>
    <submittedName>
        <fullName evidence="2">Uncharacterized protein</fullName>
    </submittedName>
</protein>